<sequence length="94" mass="10945">MPRMKRSRRILDEYDPHVTQFIRAKLIVPKSKNLDKARGGKVMITELLKIIIASDDPRNQAFKLRPLVFSTISEHQVQLIKDDYLFPETVVTKP</sequence>
<dbReference type="EnsemblPlants" id="evm.model.05.281">
    <property type="protein sequence ID" value="cds.evm.model.05.281"/>
    <property type="gene ID" value="evm.TU.05.281"/>
</dbReference>
<accession>A0A803PPT5</accession>
<keyword evidence="2" id="KW-1185">Reference proteome</keyword>
<evidence type="ECO:0000313" key="2">
    <source>
        <dbReference type="Proteomes" id="UP000596661"/>
    </source>
</evidence>
<reference evidence="1" key="1">
    <citation type="submission" date="2018-11" db="EMBL/GenBank/DDBJ databases">
        <authorList>
            <person name="Grassa J C."/>
        </authorList>
    </citation>
    <scope>NUCLEOTIDE SEQUENCE [LARGE SCALE GENOMIC DNA]</scope>
</reference>
<name>A0A803PPT5_CANSA</name>
<protein>
    <submittedName>
        <fullName evidence="1">Uncharacterized protein</fullName>
    </submittedName>
</protein>
<proteinExistence type="predicted"/>
<organism evidence="1 2">
    <name type="scientific">Cannabis sativa</name>
    <name type="common">Hemp</name>
    <name type="synonym">Marijuana</name>
    <dbReference type="NCBI Taxonomy" id="3483"/>
    <lineage>
        <taxon>Eukaryota</taxon>
        <taxon>Viridiplantae</taxon>
        <taxon>Streptophyta</taxon>
        <taxon>Embryophyta</taxon>
        <taxon>Tracheophyta</taxon>
        <taxon>Spermatophyta</taxon>
        <taxon>Magnoliopsida</taxon>
        <taxon>eudicotyledons</taxon>
        <taxon>Gunneridae</taxon>
        <taxon>Pentapetalae</taxon>
        <taxon>rosids</taxon>
        <taxon>fabids</taxon>
        <taxon>Rosales</taxon>
        <taxon>Cannabaceae</taxon>
        <taxon>Cannabis</taxon>
    </lineage>
</organism>
<dbReference type="Proteomes" id="UP000596661">
    <property type="component" value="Chromosome 5"/>
</dbReference>
<evidence type="ECO:0000313" key="1">
    <source>
        <dbReference type="EnsemblPlants" id="cds.evm.model.05.281"/>
    </source>
</evidence>
<dbReference type="Gramene" id="evm.model.05.281">
    <property type="protein sequence ID" value="cds.evm.model.05.281"/>
    <property type="gene ID" value="evm.TU.05.281"/>
</dbReference>
<reference evidence="1" key="2">
    <citation type="submission" date="2021-03" db="UniProtKB">
        <authorList>
            <consortium name="EnsemblPlants"/>
        </authorList>
    </citation>
    <scope>IDENTIFICATION</scope>
</reference>
<dbReference type="AlphaFoldDB" id="A0A803PPT5"/>
<dbReference type="EMBL" id="UZAU01000409">
    <property type="status" value="NOT_ANNOTATED_CDS"/>
    <property type="molecule type" value="Genomic_DNA"/>
</dbReference>